<dbReference type="Pfam" id="PF00528">
    <property type="entry name" value="BPD_transp_1"/>
    <property type="match status" value="1"/>
</dbReference>
<comment type="similarity">
    <text evidence="7">Belongs to the binding-protein-dependent transport system permease family.</text>
</comment>
<evidence type="ECO:0000313" key="9">
    <source>
        <dbReference type="EMBL" id="HGU40917.1"/>
    </source>
</evidence>
<reference evidence="9" key="3">
    <citation type="journal article" date="2020" name="mSystems">
        <title>Genome- and Community-Level Interaction Insights into Carbon Utilization and Element Cycling Functions of Hydrothermarchaeota in Hydrothermal Sediment.</title>
        <authorList>
            <person name="Zhou Z."/>
            <person name="Liu Y."/>
            <person name="Xu W."/>
            <person name="Pan J."/>
            <person name="Luo Z.H."/>
            <person name="Li M."/>
        </authorList>
    </citation>
    <scope>NUCLEOTIDE SEQUENCE [LARGE SCALE GENOMIC DNA]</scope>
    <source>
        <strain evidence="9">SpSt-609</strain>
    </source>
</reference>
<accession>A0A1E3G5W5</accession>
<keyword evidence="3" id="KW-1003">Cell membrane</keyword>
<evidence type="ECO:0000256" key="4">
    <source>
        <dbReference type="ARBA" id="ARBA00022692"/>
    </source>
</evidence>
<feature type="transmembrane region" description="Helical" evidence="7">
    <location>
        <begin position="132"/>
        <end position="157"/>
    </location>
</feature>
<dbReference type="EMBL" id="DSZY01000030">
    <property type="protein sequence ID" value="HGU40917.1"/>
    <property type="molecule type" value="Genomic_DNA"/>
</dbReference>
<evidence type="ECO:0000256" key="3">
    <source>
        <dbReference type="ARBA" id="ARBA00022475"/>
    </source>
</evidence>
<feature type="transmembrane region" description="Helical" evidence="7">
    <location>
        <begin position="9"/>
        <end position="29"/>
    </location>
</feature>
<sequence>MLKYIARRLVILIPELWIITIIVFTLLQLSPGDFLDQYRLDPSVSKETLKAMEREYGLDKPAVVQYFYWLGKVVRFDFGQSFYYRRPVASLIYERLLGTLVLSLYSFVLSWIIGVVLGVVSALKKYTLTDKILTVVAFSGLAVPGFFLALLLLYMAAKTGWFPIGGMYSPENTKMDVWNAFKDIFWRLQLPAFTLTFGGFAGLMRYMRGSLLDVLNEDYVEFARAKGMPERVVIYKHALRNAINPLVTMFGYSLAGLLSGAVITETIFSWPGLGRLTYQALLQKDYYVVMASTVIGTILLVLGNLVGDILLAAVDPRIRYE</sequence>
<comment type="caution">
    <text evidence="10">The sequence shown here is derived from an EMBL/GenBank/DDBJ whole genome shotgun (WGS) entry which is preliminary data.</text>
</comment>
<dbReference type="PANTHER" id="PTHR30465">
    <property type="entry name" value="INNER MEMBRANE ABC TRANSPORTER"/>
    <property type="match status" value="1"/>
</dbReference>
<keyword evidence="2 7" id="KW-0813">Transport</keyword>
<dbReference type="CDD" id="cd06261">
    <property type="entry name" value="TM_PBP2"/>
    <property type="match status" value="1"/>
</dbReference>
<dbReference type="EMBL" id="LWAF01000002">
    <property type="protein sequence ID" value="ODN31058.1"/>
    <property type="molecule type" value="Genomic_DNA"/>
</dbReference>
<keyword evidence="5 7" id="KW-1133">Transmembrane helix</keyword>
<evidence type="ECO:0000256" key="7">
    <source>
        <dbReference type="RuleBase" id="RU363032"/>
    </source>
</evidence>
<evidence type="ECO:0000313" key="10">
    <source>
        <dbReference type="EMBL" id="ODN31058.1"/>
    </source>
</evidence>
<dbReference type="STRING" id="1008305.A4H02_01950"/>
<feature type="transmembrane region" description="Helical" evidence="7">
    <location>
        <begin position="246"/>
        <end position="268"/>
    </location>
</feature>
<evidence type="ECO:0000256" key="5">
    <source>
        <dbReference type="ARBA" id="ARBA00022989"/>
    </source>
</evidence>
<keyword evidence="4 7" id="KW-0812">Transmembrane</keyword>
<dbReference type="OrthoDB" id="24153at2"/>
<dbReference type="GO" id="GO:0005886">
    <property type="term" value="C:plasma membrane"/>
    <property type="evidence" value="ECO:0007669"/>
    <property type="project" value="UniProtKB-SubCell"/>
</dbReference>
<evidence type="ECO:0000256" key="2">
    <source>
        <dbReference type="ARBA" id="ARBA00022448"/>
    </source>
</evidence>
<proteinExistence type="inferred from homology"/>
<reference evidence="11" key="2">
    <citation type="submission" date="2016-04" db="EMBL/GenBank/DDBJ databases">
        <title>The genome sequence project of a novel Fervidobacterium isolate from a hot spring in Thailand.</title>
        <authorList>
            <person name="Gonzalez J.M."/>
            <person name="Cuecas A."/>
            <person name="Kanoksilapatham W."/>
        </authorList>
    </citation>
    <scope>NUCLEOTIDE SEQUENCE [LARGE SCALE GENOMIC DNA]</scope>
    <source>
        <strain evidence="11">FC2004</strain>
    </source>
</reference>
<feature type="transmembrane region" description="Helical" evidence="7">
    <location>
        <begin position="288"/>
        <end position="314"/>
    </location>
</feature>
<dbReference type="Gene3D" id="1.10.3720.10">
    <property type="entry name" value="MetI-like"/>
    <property type="match status" value="1"/>
</dbReference>
<keyword evidence="11" id="KW-1185">Reference proteome</keyword>
<evidence type="ECO:0000256" key="6">
    <source>
        <dbReference type="ARBA" id="ARBA00023136"/>
    </source>
</evidence>
<protein>
    <submittedName>
        <fullName evidence="9">ABC transporter permease</fullName>
    </submittedName>
    <submittedName>
        <fullName evidence="10">ABC transporter substrate-binding protein</fullName>
    </submittedName>
</protein>
<evidence type="ECO:0000313" key="11">
    <source>
        <dbReference type="Proteomes" id="UP000094570"/>
    </source>
</evidence>
<dbReference type="Pfam" id="PF19300">
    <property type="entry name" value="BPD_transp_1_N"/>
    <property type="match status" value="1"/>
</dbReference>
<dbReference type="RefSeq" id="WP_069292482.1">
    <property type="nucleotide sequence ID" value="NZ_CP140110.1"/>
</dbReference>
<reference evidence="10" key="1">
    <citation type="journal article" date="2016" name="Int. J. Syst. Evol. Microbiol.">
        <title>Fervidobacterium thailandense sp. nov., an extremely thermophilic bacterium isolated from a hot spring.</title>
        <authorList>
            <person name="Kanoksilapatham W."/>
            <person name="Pasomsup P."/>
            <person name="Keawram P."/>
            <person name="Cuecas A."/>
            <person name="Portillo M.C."/>
            <person name="Gonzalez J.M."/>
        </authorList>
    </citation>
    <scope>NUCLEOTIDE SEQUENCE</scope>
    <source>
        <strain evidence="10">FC2004</strain>
    </source>
</reference>
<feature type="domain" description="ABC transmembrane type-1" evidence="8">
    <location>
        <begin position="96"/>
        <end position="307"/>
    </location>
</feature>
<dbReference type="Proteomes" id="UP000094570">
    <property type="component" value="Unassembled WGS sequence"/>
</dbReference>
<dbReference type="PANTHER" id="PTHR30465:SF0">
    <property type="entry name" value="OLIGOPEPTIDE TRANSPORT SYSTEM PERMEASE PROTEIN APPB"/>
    <property type="match status" value="1"/>
</dbReference>
<feature type="transmembrane region" description="Helical" evidence="7">
    <location>
        <begin position="96"/>
        <end position="120"/>
    </location>
</feature>
<dbReference type="InterPro" id="IPR045621">
    <property type="entry name" value="BPD_transp_1_N"/>
</dbReference>
<dbReference type="InterPro" id="IPR035906">
    <property type="entry name" value="MetI-like_sf"/>
</dbReference>
<dbReference type="GO" id="GO:0055085">
    <property type="term" value="P:transmembrane transport"/>
    <property type="evidence" value="ECO:0007669"/>
    <property type="project" value="InterPro"/>
</dbReference>
<evidence type="ECO:0000256" key="1">
    <source>
        <dbReference type="ARBA" id="ARBA00004651"/>
    </source>
</evidence>
<evidence type="ECO:0000259" key="8">
    <source>
        <dbReference type="PROSITE" id="PS50928"/>
    </source>
</evidence>
<dbReference type="PROSITE" id="PS50928">
    <property type="entry name" value="ABC_TM1"/>
    <property type="match status" value="1"/>
</dbReference>
<name>A0A1E3G5W5_9BACT</name>
<comment type="subcellular location">
    <subcellularLocation>
        <location evidence="1 7">Cell membrane</location>
        <topology evidence="1 7">Multi-pass membrane protein</topology>
    </subcellularLocation>
</comment>
<gene>
    <name evidence="10" type="ORF">A4H02_01950</name>
    <name evidence="9" type="ORF">ENT77_06930</name>
</gene>
<dbReference type="InterPro" id="IPR000515">
    <property type="entry name" value="MetI-like"/>
</dbReference>
<feature type="transmembrane region" description="Helical" evidence="7">
    <location>
        <begin position="184"/>
        <end position="203"/>
    </location>
</feature>
<dbReference type="SUPFAM" id="SSF161098">
    <property type="entry name" value="MetI-like"/>
    <property type="match status" value="1"/>
</dbReference>
<organism evidence="10 11">
    <name type="scientific">Fervidobacterium thailandense</name>
    <dbReference type="NCBI Taxonomy" id="1008305"/>
    <lineage>
        <taxon>Bacteria</taxon>
        <taxon>Thermotogati</taxon>
        <taxon>Thermotogota</taxon>
        <taxon>Thermotogae</taxon>
        <taxon>Thermotogales</taxon>
        <taxon>Fervidobacteriaceae</taxon>
        <taxon>Fervidobacterium</taxon>
    </lineage>
</organism>
<keyword evidence="6 7" id="KW-0472">Membrane</keyword>
<dbReference type="AlphaFoldDB" id="A0A1E3G5W5"/>